<sequence length="138" mass="15183">MKVPFVLLCLAAVAAAQVCDFFPSSRTAASRVVKPILVTTNVNLRVLALSTAKLISGFRATLMIKAIAWRVVELVLSTVEDWEFGGDHEMDVVLHERVVPQIVKSHSQMSSHDPQSAVSSFNRGLHPNLVAATRDKYR</sequence>
<evidence type="ECO:0000256" key="1">
    <source>
        <dbReference type="SAM" id="SignalP"/>
    </source>
</evidence>
<proteinExistence type="predicted"/>
<dbReference type="EMBL" id="KV419431">
    <property type="protein sequence ID" value="KZS88966.1"/>
    <property type="molecule type" value="Genomic_DNA"/>
</dbReference>
<dbReference type="Proteomes" id="UP000076722">
    <property type="component" value="Unassembled WGS sequence"/>
</dbReference>
<keyword evidence="3" id="KW-1185">Reference proteome</keyword>
<organism evidence="2 3">
    <name type="scientific">Sistotremastrum niveocremeum HHB9708</name>
    <dbReference type="NCBI Taxonomy" id="1314777"/>
    <lineage>
        <taxon>Eukaryota</taxon>
        <taxon>Fungi</taxon>
        <taxon>Dikarya</taxon>
        <taxon>Basidiomycota</taxon>
        <taxon>Agaricomycotina</taxon>
        <taxon>Agaricomycetes</taxon>
        <taxon>Sistotremastrales</taxon>
        <taxon>Sistotremastraceae</taxon>
        <taxon>Sertulicium</taxon>
        <taxon>Sertulicium niveocremeum</taxon>
    </lineage>
</organism>
<dbReference type="AlphaFoldDB" id="A0A164PRC7"/>
<reference evidence="2 3" key="1">
    <citation type="journal article" date="2016" name="Mol. Biol. Evol.">
        <title>Comparative Genomics of Early-Diverging Mushroom-Forming Fungi Provides Insights into the Origins of Lignocellulose Decay Capabilities.</title>
        <authorList>
            <person name="Nagy L.G."/>
            <person name="Riley R."/>
            <person name="Tritt A."/>
            <person name="Adam C."/>
            <person name="Daum C."/>
            <person name="Floudas D."/>
            <person name="Sun H."/>
            <person name="Yadav J.S."/>
            <person name="Pangilinan J."/>
            <person name="Larsson K.H."/>
            <person name="Matsuura K."/>
            <person name="Barry K."/>
            <person name="Labutti K."/>
            <person name="Kuo R."/>
            <person name="Ohm R.A."/>
            <person name="Bhattacharya S.S."/>
            <person name="Shirouzu T."/>
            <person name="Yoshinaga Y."/>
            <person name="Martin F.M."/>
            <person name="Grigoriev I.V."/>
            <person name="Hibbett D.S."/>
        </authorList>
    </citation>
    <scope>NUCLEOTIDE SEQUENCE [LARGE SCALE GENOMIC DNA]</scope>
    <source>
        <strain evidence="2 3">HHB9708</strain>
    </source>
</reference>
<keyword evidence="1" id="KW-0732">Signal</keyword>
<feature type="chain" id="PRO_5007852390" evidence="1">
    <location>
        <begin position="17"/>
        <end position="138"/>
    </location>
</feature>
<protein>
    <submittedName>
        <fullName evidence="2">Uncharacterized protein</fullName>
    </submittedName>
</protein>
<accession>A0A164PRC7</accession>
<evidence type="ECO:0000313" key="2">
    <source>
        <dbReference type="EMBL" id="KZS88966.1"/>
    </source>
</evidence>
<feature type="signal peptide" evidence="1">
    <location>
        <begin position="1"/>
        <end position="16"/>
    </location>
</feature>
<evidence type="ECO:0000313" key="3">
    <source>
        <dbReference type="Proteomes" id="UP000076722"/>
    </source>
</evidence>
<gene>
    <name evidence="2" type="ORF">SISNIDRAFT_469674</name>
</gene>
<name>A0A164PRC7_9AGAM</name>